<comment type="caution">
    <text evidence="1">The sequence shown here is derived from an EMBL/GenBank/DDBJ whole genome shotgun (WGS) entry which is preliminary data.</text>
</comment>
<sequence>MTSEGYDPTKSKPVERIQGYRGLGTRYNSEGAPPSGPIHWDSIQKDTGNNAYMGIAFARFVRRYASFYDHEDVTRYARAAADIFLTVHQNLRCPYAYEGYSARYNGQNYTSTEHNIDMYALATHLLEVFTGNVQIKIDAIEKNYILEAARQGLAISYAYVNQMFDSNGYFLIGCGFCTPDQKQNTFQPTPVDVQTWSLLAGADYTASRQASALDWAVKNTLSLDSTRWADGCDTHNCSAADNDVYTGFKFTTAGVGIQLENTGSSTIAVLELISRYNSSREALGPVAANLTSSLKRLWKVRGYEGMWASLRPKGGATGLGWDYGKVPHTASSVYTASALAYVKDKAFNPYSTAVSQHSLAMRSYRKRVAKS</sequence>
<accession>A0AAE0CGD5</accession>
<evidence type="ECO:0000313" key="1">
    <source>
        <dbReference type="EMBL" id="KAK3253819.1"/>
    </source>
</evidence>
<gene>
    <name evidence="1" type="ORF">CYMTET_36947</name>
</gene>
<keyword evidence="2" id="KW-1185">Reference proteome</keyword>
<reference evidence="1 2" key="1">
    <citation type="journal article" date="2015" name="Genome Biol. Evol.">
        <title>Comparative Genomics of a Bacterivorous Green Alga Reveals Evolutionary Causalities and Consequences of Phago-Mixotrophic Mode of Nutrition.</title>
        <authorList>
            <person name="Burns J.A."/>
            <person name="Paasch A."/>
            <person name="Narechania A."/>
            <person name="Kim E."/>
        </authorList>
    </citation>
    <scope>NUCLEOTIDE SEQUENCE [LARGE SCALE GENOMIC DNA]</scope>
    <source>
        <strain evidence="1 2">PLY_AMNH</strain>
    </source>
</reference>
<protein>
    <submittedName>
        <fullName evidence="1">Uncharacterized protein</fullName>
    </submittedName>
</protein>
<proteinExistence type="predicted"/>
<dbReference type="Proteomes" id="UP001190700">
    <property type="component" value="Unassembled WGS sequence"/>
</dbReference>
<organism evidence="1 2">
    <name type="scientific">Cymbomonas tetramitiformis</name>
    <dbReference type="NCBI Taxonomy" id="36881"/>
    <lineage>
        <taxon>Eukaryota</taxon>
        <taxon>Viridiplantae</taxon>
        <taxon>Chlorophyta</taxon>
        <taxon>Pyramimonadophyceae</taxon>
        <taxon>Pyramimonadales</taxon>
        <taxon>Pyramimonadaceae</taxon>
        <taxon>Cymbomonas</taxon>
    </lineage>
</organism>
<evidence type="ECO:0000313" key="2">
    <source>
        <dbReference type="Proteomes" id="UP001190700"/>
    </source>
</evidence>
<dbReference type="AlphaFoldDB" id="A0AAE0CGD5"/>
<dbReference type="EMBL" id="LGRX02024614">
    <property type="protein sequence ID" value="KAK3253819.1"/>
    <property type="molecule type" value="Genomic_DNA"/>
</dbReference>
<name>A0AAE0CGD5_9CHLO</name>